<proteinExistence type="predicted"/>
<name>A0A9W7DK57_AMBMO</name>
<evidence type="ECO:0000256" key="1">
    <source>
        <dbReference type="SAM" id="MobiDB-lite"/>
    </source>
</evidence>
<dbReference type="Proteomes" id="UP001165063">
    <property type="component" value="Unassembled WGS sequence"/>
</dbReference>
<dbReference type="Gene3D" id="2.60.40.640">
    <property type="match status" value="1"/>
</dbReference>
<dbReference type="InterPro" id="IPR014752">
    <property type="entry name" value="Arrestin-like_C"/>
</dbReference>
<gene>
    <name evidence="2" type="ORF">Amon01_000773600</name>
</gene>
<protein>
    <submittedName>
        <fullName evidence="2">Unnamed protein product</fullName>
    </submittedName>
</protein>
<comment type="caution">
    <text evidence="2">The sequence shown here is derived from an EMBL/GenBank/DDBJ whole genome shotgun (WGS) entry which is preliminary data.</text>
</comment>
<feature type="region of interest" description="Disordered" evidence="1">
    <location>
        <begin position="589"/>
        <end position="608"/>
    </location>
</feature>
<sequence>MTALNSLACQSSVRARFRVRYQNKNKFFTSQLNTVKGSAEVYFKENLNNVYQIDMGLKGDIRSKCRSSQQNTTNYNIDILFNESKTLFTEHNGQTTSFPKNSVIEYPISFVFPSNDISLPSSCENILTADGRSSITVRYELYLRFSIKDQPEEFLDLLVPLKFQGDSVSIFHSEERRSSNIPALSATFLDWGPSDSHWFLHKPALYLPNYETGTMMELPPDSESTSNRSLLSKYTRPTFVKKLFNSTSEVDNRNVDIYPDIPLDVSLDFGLQDSFDITNQLGDIPLKFTCESDIAVSDLKYNGMSTGLGSFKVTSCFVSLMHEFNVHGSADLVEQPLCEHEGTNLFGFDLKDFQYDARLKVWALKTTLNEIINNTTTLFDCLSEPVMGNTTISNYFASRSVIKVSLLICSDIPFSKNVKNNQVETYQMSSPISLSCHFEPQKLKKLEMLKYHRDTTYHVKTFTIGNPDTTSSCSANQLSKNLGVVKQNGNFNNSLPDGISAMTRIMFNNREKVLPAYGNQSSIQSSIHQTASAVLQPVSSSDTGSGAQSILSFDREIGSIGHTIVSCTGHLSIVNVSTSINGSVIESFVPEKEDENAENDDVDESGDTNLLSSDIPLYGATHNLNESISQLSFYSNFNEDYSMSSYFTTRERSPVLIHPLNHYTTSKSSFHSSYPSILQNEFQNNLPYYESGCYSVDDTPDVDVAGKIKYDDVGDSYYYLSTNSQIS</sequence>
<dbReference type="AlphaFoldDB" id="A0A9W7DK57"/>
<reference evidence="2" key="1">
    <citation type="submission" date="2023-04" db="EMBL/GenBank/DDBJ databases">
        <title>Ambrosiozyma monospora NBRC 1965.</title>
        <authorList>
            <person name="Ichikawa N."/>
            <person name="Sato H."/>
            <person name="Tonouchi N."/>
        </authorList>
    </citation>
    <scope>NUCLEOTIDE SEQUENCE</scope>
    <source>
        <strain evidence="2">NBRC 1965</strain>
    </source>
</reference>
<dbReference type="EMBL" id="BSXU01006017">
    <property type="protein sequence ID" value="GMG55663.1"/>
    <property type="molecule type" value="Genomic_DNA"/>
</dbReference>
<organism evidence="2 3">
    <name type="scientific">Ambrosiozyma monospora</name>
    <name type="common">Yeast</name>
    <name type="synonym">Endomycopsis monosporus</name>
    <dbReference type="NCBI Taxonomy" id="43982"/>
    <lineage>
        <taxon>Eukaryota</taxon>
        <taxon>Fungi</taxon>
        <taxon>Dikarya</taxon>
        <taxon>Ascomycota</taxon>
        <taxon>Saccharomycotina</taxon>
        <taxon>Pichiomycetes</taxon>
        <taxon>Pichiales</taxon>
        <taxon>Pichiaceae</taxon>
        <taxon>Ambrosiozyma</taxon>
    </lineage>
</organism>
<evidence type="ECO:0000313" key="2">
    <source>
        <dbReference type="EMBL" id="GMG55663.1"/>
    </source>
</evidence>
<accession>A0A9W7DK57</accession>
<keyword evidence="3" id="KW-1185">Reference proteome</keyword>
<evidence type="ECO:0000313" key="3">
    <source>
        <dbReference type="Proteomes" id="UP001165063"/>
    </source>
</evidence>
<feature type="compositionally biased region" description="Acidic residues" evidence="1">
    <location>
        <begin position="592"/>
        <end position="606"/>
    </location>
</feature>